<evidence type="ECO:0000256" key="1">
    <source>
        <dbReference type="ARBA" id="ARBA00022536"/>
    </source>
</evidence>
<dbReference type="GO" id="GO:0016020">
    <property type="term" value="C:membrane"/>
    <property type="evidence" value="ECO:0007669"/>
    <property type="project" value="UniProtKB-SubCell"/>
</dbReference>
<keyword evidence="2" id="KW-0812">Transmembrane</keyword>
<dbReference type="AlphaFoldDB" id="A0A401TEV1"/>
<comment type="caution">
    <text evidence="6">The sequence shown here is derived from an EMBL/GenBank/DDBJ whole genome shotgun (WGS) entry which is preliminary data.</text>
</comment>
<dbReference type="InterPro" id="IPR011651">
    <property type="entry name" value="Notch_ligand_N"/>
</dbReference>
<dbReference type="STRING" id="137246.A0A401TEV1"/>
<evidence type="ECO:0000256" key="2">
    <source>
        <dbReference type="ARBA" id="ARBA00022692"/>
    </source>
</evidence>
<gene>
    <name evidence="6" type="ORF">chiPu_0025406</name>
</gene>
<dbReference type="GO" id="GO:0007219">
    <property type="term" value="P:Notch signaling pathway"/>
    <property type="evidence" value="ECO:0007669"/>
    <property type="project" value="InterPro"/>
</dbReference>
<dbReference type="OrthoDB" id="283575at2759"/>
<dbReference type="Gene3D" id="2.60.40.3510">
    <property type="match status" value="1"/>
</dbReference>
<dbReference type="EMBL" id="BEZZ01058065">
    <property type="protein sequence ID" value="GCC41180.1"/>
    <property type="molecule type" value="Genomic_DNA"/>
</dbReference>
<protein>
    <recommendedName>
        <fullName evidence="5">Notch ligand N-terminal domain-containing protein</fullName>
    </recommendedName>
</protein>
<sequence length="166" mass="18347">MVVGAVLSTFCIQASFATGYFQIRFNSVQNVNGELENGDCCDGPRNPLDRKCTRDQCDTYFRLCLKEYQARITTTGVCTFGSGSTPVLGKNTFSLPDKNTAGSIVIPFLFAWPVSDFVPLQPTFSFLSPILTRRFLVFSKGLLNVALGERDPFHELLMGVGEKNLN</sequence>
<evidence type="ECO:0000259" key="5">
    <source>
        <dbReference type="Pfam" id="PF07657"/>
    </source>
</evidence>
<dbReference type="Proteomes" id="UP000287033">
    <property type="component" value="Unassembled WGS sequence"/>
</dbReference>
<evidence type="ECO:0000313" key="7">
    <source>
        <dbReference type="Proteomes" id="UP000287033"/>
    </source>
</evidence>
<keyword evidence="4" id="KW-1133">Transmembrane helix</keyword>
<evidence type="ECO:0000256" key="3">
    <source>
        <dbReference type="ARBA" id="ARBA00022737"/>
    </source>
</evidence>
<keyword evidence="3" id="KW-0677">Repeat</keyword>
<evidence type="ECO:0000256" key="4">
    <source>
        <dbReference type="ARBA" id="ARBA00022989"/>
    </source>
</evidence>
<organism evidence="6 7">
    <name type="scientific">Chiloscyllium punctatum</name>
    <name type="common">Brownbanded bambooshark</name>
    <name type="synonym">Hemiscyllium punctatum</name>
    <dbReference type="NCBI Taxonomy" id="137246"/>
    <lineage>
        <taxon>Eukaryota</taxon>
        <taxon>Metazoa</taxon>
        <taxon>Chordata</taxon>
        <taxon>Craniata</taxon>
        <taxon>Vertebrata</taxon>
        <taxon>Chondrichthyes</taxon>
        <taxon>Elasmobranchii</taxon>
        <taxon>Galeomorphii</taxon>
        <taxon>Galeoidea</taxon>
        <taxon>Orectolobiformes</taxon>
        <taxon>Hemiscylliidae</taxon>
        <taxon>Chiloscyllium</taxon>
    </lineage>
</organism>
<reference evidence="6 7" key="1">
    <citation type="journal article" date="2018" name="Nat. Ecol. Evol.">
        <title>Shark genomes provide insights into elasmobranch evolution and the origin of vertebrates.</title>
        <authorList>
            <person name="Hara Y"/>
            <person name="Yamaguchi K"/>
            <person name="Onimaru K"/>
            <person name="Kadota M"/>
            <person name="Koyanagi M"/>
            <person name="Keeley SD"/>
            <person name="Tatsumi K"/>
            <person name="Tanaka K"/>
            <person name="Motone F"/>
            <person name="Kageyama Y"/>
            <person name="Nozu R"/>
            <person name="Adachi N"/>
            <person name="Nishimura O"/>
            <person name="Nakagawa R"/>
            <person name="Tanegashima C"/>
            <person name="Kiyatake I"/>
            <person name="Matsumoto R"/>
            <person name="Murakumo K"/>
            <person name="Nishida K"/>
            <person name="Terakita A"/>
            <person name="Kuratani S"/>
            <person name="Sato K"/>
            <person name="Hyodo S Kuraku.S."/>
        </authorList>
    </citation>
    <scope>NUCLEOTIDE SEQUENCE [LARGE SCALE GENOMIC DNA]</scope>
</reference>
<keyword evidence="1" id="KW-0245">EGF-like domain</keyword>
<evidence type="ECO:0000313" key="6">
    <source>
        <dbReference type="EMBL" id="GCC41180.1"/>
    </source>
</evidence>
<feature type="domain" description="Notch ligand N-terminal" evidence="5">
    <location>
        <begin position="18"/>
        <end position="114"/>
    </location>
</feature>
<proteinExistence type="predicted"/>
<accession>A0A401TEV1</accession>
<keyword evidence="4" id="KW-0472">Membrane</keyword>
<name>A0A401TEV1_CHIPU</name>
<keyword evidence="7" id="KW-1185">Reference proteome</keyword>
<dbReference type="Pfam" id="PF07657">
    <property type="entry name" value="MNNL"/>
    <property type="match status" value="1"/>
</dbReference>